<dbReference type="Pfam" id="PF24390">
    <property type="entry name" value="PRTase-CE"/>
    <property type="match status" value="1"/>
</dbReference>
<gene>
    <name evidence="2" type="ORF">IL45_04715</name>
</gene>
<dbReference type="InterPro" id="IPR029057">
    <property type="entry name" value="PRTase-like"/>
</dbReference>
<evidence type="ECO:0000313" key="2">
    <source>
        <dbReference type="EMBL" id="KEZ93518.1"/>
    </source>
</evidence>
<dbReference type="OrthoDB" id="2084254at2"/>
<dbReference type="Gene3D" id="3.40.50.2020">
    <property type="match status" value="1"/>
</dbReference>
<sequence>MRLKKNSKLTFSEITNLKESFIEKGWDKFLGFDAFFDNYCDFLEELNKEQCQLIGELTDDFLWIPDISYFENLIIALNKLTQFEHLNFDKIYIVPILSNKDRKKNKPKSSTKVAYEFQSTLLNFDDRFGDSEFIVINNYETLPKKSKIEGNNHPVILVDDFIGTGESAITALSELLAVRQYSNKHLFFLTLVGQEKGLHALKAKGYNVAYSILRKMGLDDKYVGAELQRNKDIMNSIEDVLEKDLNFERIKYSFGYKNSQSLVSMVRTPNNTFPLYWFSPKLNDNKKRKAPFPR</sequence>
<reference evidence="2 3" key="1">
    <citation type="submission" date="2014-07" db="EMBL/GenBank/DDBJ databases">
        <title>Draft genome sequence of Nonlabens ulvanivorans, an ulvan degrading bacterium.</title>
        <authorList>
            <person name="Kopel M."/>
            <person name="Helbert W."/>
            <person name="Henrissat B."/>
            <person name="Doniger T."/>
            <person name="Banin E."/>
        </authorList>
    </citation>
    <scope>NUCLEOTIDE SEQUENCE [LARGE SCALE GENOMIC DNA]</scope>
    <source>
        <strain evidence="2 3">PLR</strain>
    </source>
</reference>
<dbReference type="Proteomes" id="UP000028531">
    <property type="component" value="Unassembled WGS sequence"/>
</dbReference>
<evidence type="ECO:0000313" key="3">
    <source>
        <dbReference type="Proteomes" id="UP000028531"/>
    </source>
</evidence>
<dbReference type="RefSeq" id="WP_036580909.1">
    <property type="nucleotide sequence ID" value="NZ_JPJI01000026.1"/>
</dbReference>
<dbReference type="SUPFAM" id="SSF53271">
    <property type="entry name" value="PRTase-like"/>
    <property type="match status" value="2"/>
</dbReference>
<name>A0A084JX34_NONUL</name>
<proteinExistence type="predicted"/>
<dbReference type="EMBL" id="JPJI01000026">
    <property type="protein sequence ID" value="KEZ93518.1"/>
    <property type="molecule type" value="Genomic_DNA"/>
</dbReference>
<dbReference type="InterPro" id="IPR056920">
    <property type="entry name" value="PRTase-CE"/>
</dbReference>
<protein>
    <recommendedName>
        <fullName evidence="1">PRTase-CE domain-containing protein</fullName>
    </recommendedName>
</protein>
<evidence type="ECO:0000259" key="1">
    <source>
        <dbReference type="Pfam" id="PF24390"/>
    </source>
</evidence>
<accession>A0A084JX34</accession>
<feature type="domain" description="PRTase-CE" evidence="1">
    <location>
        <begin position="79"/>
        <end position="294"/>
    </location>
</feature>
<dbReference type="InterPro" id="IPR000836">
    <property type="entry name" value="PRTase_dom"/>
</dbReference>
<dbReference type="AlphaFoldDB" id="A0A084JX34"/>
<comment type="caution">
    <text evidence="2">The sequence shown here is derived from an EMBL/GenBank/DDBJ whole genome shotgun (WGS) entry which is preliminary data.</text>
</comment>
<dbReference type="CDD" id="cd06223">
    <property type="entry name" value="PRTases_typeI"/>
    <property type="match status" value="1"/>
</dbReference>
<organism evidence="2 3">
    <name type="scientific">Nonlabens ulvanivorans</name>
    <name type="common">Persicivirga ulvanivorans</name>
    <dbReference type="NCBI Taxonomy" id="906888"/>
    <lineage>
        <taxon>Bacteria</taxon>
        <taxon>Pseudomonadati</taxon>
        <taxon>Bacteroidota</taxon>
        <taxon>Flavobacteriia</taxon>
        <taxon>Flavobacteriales</taxon>
        <taxon>Flavobacteriaceae</taxon>
        <taxon>Nonlabens</taxon>
    </lineage>
</organism>